<dbReference type="Gene3D" id="3.40.50.150">
    <property type="entry name" value="Vaccinia Virus protein VP39"/>
    <property type="match status" value="1"/>
</dbReference>
<keyword evidence="4" id="KW-0175">Coiled coil</keyword>
<organism evidence="5 6">
    <name type="scientific">Hortaea werneckii EXF-2000</name>
    <dbReference type="NCBI Taxonomy" id="1157616"/>
    <lineage>
        <taxon>Eukaryota</taxon>
        <taxon>Fungi</taxon>
        <taxon>Dikarya</taxon>
        <taxon>Ascomycota</taxon>
        <taxon>Pezizomycotina</taxon>
        <taxon>Dothideomycetes</taxon>
        <taxon>Dothideomycetidae</taxon>
        <taxon>Mycosphaerellales</taxon>
        <taxon>Teratosphaeriaceae</taxon>
        <taxon>Hortaea</taxon>
    </lineage>
</organism>
<keyword evidence="6" id="KW-1185">Reference proteome</keyword>
<evidence type="ECO:0000256" key="4">
    <source>
        <dbReference type="SAM" id="Coils"/>
    </source>
</evidence>
<proteinExistence type="inferred from homology"/>
<gene>
    <name evidence="5" type="ORF">BTJ68_10167</name>
</gene>
<accession>A0A1Z5T188</accession>
<dbReference type="PANTHER" id="PTHR12176:SF84">
    <property type="entry name" value="METHYLTRANSFERASE DOMAIN-CONTAINING PROTEIN"/>
    <property type="match status" value="1"/>
</dbReference>
<dbReference type="InterPro" id="IPR051419">
    <property type="entry name" value="Lys/N-term_MeTrsfase_sf"/>
</dbReference>
<dbReference type="EMBL" id="MUNK01000159">
    <property type="protein sequence ID" value="OTA28493.1"/>
    <property type="molecule type" value="Genomic_DNA"/>
</dbReference>
<keyword evidence="3" id="KW-0808">Transferase</keyword>
<dbReference type="AlphaFoldDB" id="A0A1Z5T188"/>
<dbReference type="VEuPathDB" id="FungiDB:BTJ68_10167"/>
<protein>
    <recommendedName>
        <fullName evidence="7">BTB domain-containing protein</fullName>
    </recommendedName>
</protein>
<dbReference type="GO" id="GO:0032259">
    <property type="term" value="P:methylation"/>
    <property type="evidence" value="ECO:0007669"/>
    <property type="project" value="UniProtKB-KW"/>
</dbReference>
<comment type="similarity">
    <text evidence="1">Belongs to the methyltransferase superfamily.</text>
</comment>
<dbReference type="InterPro" id="IPR029063">
    <property type="entry name" value="SAM-dependent_MTases_sf"/>
</dbReference>
<dbReference type="InParanoid" id="A0A1Z5T188"/>
<dbReference type="GO" id="GO:0008168">
    <property type="term" value="F:methyltransferase activity"/>
    <property type="evidence" value="ECO:0007669"/>
    <property type="project" value="UniProtKB-KW"/>
</dbReference>
<name>A0A1Z5T188_HORWE</name>
<reference evidence="5 6" key="1">
    <citation type="submission" date="2017-01" db="EMBL/GenBank/DDBJ databases">
        <title>The recent genome duplication of the halophilic yeast Hortaea werneckii: insights from long-read sequencing.</title>
        <authorList>
            <person name="Sinha S."/>
            <person name="Flibotte S."/>
            <person name="Neira M."/>
            <person name="Lenassi M."/>
            <person name="Gostincar C."/>
            <person name="Stajich J.E."/>
            <person name="Nislow C.E."/>
        </authorList>
    </citation>
    <scope>NUCLEOTIDE SEQUENCE [LARGE SCALE GENOMIC DNA]</scope>
    <source>
        <strain evidence="5 6">EXF-2000</strain>
    </source>
</reference>
<dbReference type="Gene3D" id="3.30.710.10">
    <property type="entry name" value="Potassium Channel Kv1.1, Chain A"/>
    <property type="match status" value="1"/>
</dbReference>
<dbReference type="PANTHER" id="PTHR12176">
    <property type="entry name" value="SAM-DEPENDENT METHYLTRANSFERASE SUPERFAMILY PROTEIN"/>
    <property type="match status" value="1"/>
</dbReference>
<dbReference type="Gene3D" id="1.10.287.1490">
    <property type="match status" value="1"/>
</dbReference>
<comment type="caution">
    <text evidence="5">The sequence shown here is derived from an EMBL/GenBank/DDBJ whole genome shotgun (WGS) entry which is preliminary data.</text>
</comment>
<dbReference type="SUPFAM" id="SSF53335">
    <property type="entry name" value="S-adenosyl-L-methionine-dependent methyltransferases"/>
    <property type="match status" value="1"/>
</dbReference>
<evidence type="ECO:0008006" key="7">
    <source>
        <dbReference type="Google" id="ProtNLM"/>
    </source>
</evidence>
<evidence type="ECO:0000256" key="2">
    <source>
        <dbReference type="ARBA" id="ARBA00022603"/>
    </source>
</evidence>
<dbReference type="Proteomes" id="UP000194280">
    <property type="component" value="Unassembled WGS sequence"/>
</dbReference>
<evidence type="ECO:0000256" key="3">
    <source>
        <dbReference type="ARBA" id="ARBA00022679"/>
    </source>
</evidence>
<evidence type="ECO:0000313" key="5">
    <source>
        <dbReference type="EMBL" id="OTA28493.1"/>
    </source>
</evidence>
<dbReference type="InterPro" id="IPR011333">
    <property type="entry name" value="SKP1/BTB/POZ_sf"/>
</dbReference>
<feature type="coiled-coil region" evidence="4">
    <location>
        <begin position="312"/>
        <end position="451"/>
    </location>
</feature>
<evidence type="ECO:0000256" key="1">
    <source>
        <dbReference type="ARBA" id="ARBA00008361"/>
    </source>
</evidence>
<dbReference type="OrthoDB" id="411785at2759"/>
<keyword evidence="2" id="KW-0489">Methyltransferase</keyword>
<dbReference type="STRING" id="1157616.A0A1Z5T188"/>
<evidence type="ECO:0000313" key="6">
    <source>
        <dbReference type="Proteomes" id="UP000194280"/>
    </source>
</evidence>
<sequence>MASLTNKNDAGVKIAFKCEGCILDVDVAAVCARSNMIKAIKAMVDAALTDSSNARIIITDEAHTLLLMLEYIYLGHYDVRDTFELPTGLVHGKHHPAISHIRVHAFGKKYKVSGLATLALEKLRCPESYIAAEDFVGVLRVAYQYSAEETDDVRTDLLAVALARFDNVVASQVILTQLAEFEELRDFAAQLLPHISRFAAVRLSKSNDQNAKLVAHKNETIQLLETEVSTHKARADIHIGKFCAMREKYEGELIKSDGLEKLLTARSKQLEVAMARIADLESASSRDPAQGDASKTQILGLQNLLKYEQARAARTQTQLDQSDLKVQRLQSQVRGCEAKIRRLQSPVHGHEAKTERLQSQIRGCEAKNERLQSQIRGCEAKIERLQSQVRGYEGKLQRLKSEKRDLLGMIKIVKPRFLELNQQAREYRRERDEAREKLRRDAKEASEISRKASSAKSWYQMQDLRQFTPLSAPSSFFMPPSFAEQAYWDQRFRDNRNAFEWLLPPPDVAQLIGDIIRDASIDSPRILHIGAGTSNLSSHLKNLISDSKDVCNTDFSKEAVAVGKALEAEQVQAAGELPRRENVDECLTLWEQSNHLSADDTKQLLHSDGNNGRLFNTIVDKSTSDAISCGLDVEITLPYAINSNTTSQTNPDSSAPAQIAKVHPLHLLAVHLAALTEPSKGRWVVVSYNEDRFPFFSPFVATHAEGALRDDIIDAGFPDPKRLWTLVEKRQIKVPPPSSDGGIVTQARRVVHTPDVFHWVYVLARTDVQLTMRDSASG</sequence>